<proteinExistence type="predicted"/>
<dbReference type="STRING" id="266128.ABB25_10660"/>
<dbReference type="EMBL" id="LDJH01000017">
    <property type="protein sequence ID" value="KRG57094.1"/>
    <property type="molecule type" value="Genomic_DNA"/>
</dbReference>
<organism evidence="3 4">
    <name type="scientific">Stenotrophomonas koreensis</name>
    <dbReference type="NCBI Taxonomy" id="266128"/>
    <lineage>
        <taxon>Bacteria</taxon>
        <taxon>Pseudomonadati</taxon>
        <taxon>Pseudomonadota</taxon>
        <taxon>Gammaproteobacteria</taxon>
        <taxon>Lysobacterales</taxon>
        <taxon>Lysobacteraceae</taxon>
        <taxon>Stenotrophomonas</taxon>
    </lineage>
</organism>
<keyword evidence="2" id="KW-0732">Signal</keyword>
<evidence type="ECO:0000256" key="1">
    <source>
        <dbReference type="SAM" id="MobiDB-lite"/>
    </source>
</evidence>
<dbReference type="RefSeq" id="WP_057666604.1">
    <property type="nucleotide sequence ID" value="NZ_LDJH01000017.1"/>
</dbReference>
<dbReference type="OrthoDB" id="6020650at2"/>
<feature type="chain" id="PRO_5006392535" evidence="2">
    <location>
        <begin position="23"/>
        <end position="301"/>
    </location>
</feature>
<evidence type="ECO:0000256" key="2">
    <source>
        <dbReference type="SAM" id="SignalP"/>
    </source>
</evidence>
<accession>A0A0R0BJ63</accession>
<sequence length="301" mass="31853">MRTRHLTSSACALLLAAGLAGCGLFDATPAADSASEQPPPPSAPAQLSASERASRLASWRRATYGEQASADQAWRDRDGNRPLHRYQCLDEAVEIAGIQHSLVAICANRDDAAADEPGLLDLWLLRADANGGLETVDGRRGITLGSGGVVGSLSLVALGPDIPGVAIEAGVGDANQAMQNETVLMAVDQQQLRQVARFLSRYDNHAQLQCTSAGSSDDDALAPNSDAAAAAALPSPDCEAGLRQLRSQWQADSSRTDSGFWPLELRFSGVACGNAVIQNLRLEYDPAQRHYPSPELDSHCR</sequence>
<dbReference type="PROSITE" id="PS51257">
    <property type="entry name" value="PROKAR_LIPOPROTEIN"/>
    <property type="match status" value="1"/>
</dbReference>
<name>A0A0R0BJ63_9GAMM</name>
<protein>
    <submittedName>
        <fullName evidence="3">Uncharacterized protein</fullName>
    </submittedName>
</protein>
<feature type="region of interest" description="Disordered" evidence="1">
    <location>
        <begin position="30"/>
        <end position="50"/>
    </location>
</feature>
<dbReference type="PATRIC" id="fig|266128.3.peg.1007"/>
<gene>
    <name evidence="3" type="ORF">ABB25_10660</name>
</gene>
<comment type="caution">
    <text evidence="3">The sequence shown here is derived from an EMBL/GenBank/DDBJ whole genome shotgun (WGS) entry which is preliminary data.</text>
</comment>
<feature type="signal peptide" evidence="2">
    <location>
        <begin position="1"/>
        <end position="22"/>
    </location>
</feature>
<evidence type="ECO:0000313" key="4">
    <source>
        <dbReference type="Proteomes" id="UP000051254"/>
    </source>
</evidence>
<dbReference type="Proteomes" id="UP000051254">
    <property type="component" value="Unassembled WGS sequence"/>
</dbReference>
<reference evidence="3 4" key="1">
    <citation type="submission" date="2015-05" db="EMBL/GenBank/DDBJ databases">
        <title>Genome sequencing and analysis of members of genus Stenotrophomonas.</title>
        <authorList>
            <person name="Patil P.P."/>
            <person name="Midha S."/>
            <person name="Patil P.B."/>
        </authorList>
    </citation>
    <scope>NUCLEOTIDE SEQUENCE [LARGE SCALE GENOMIC DNA]</scope>
    <source>
        <strain evidence="3 4">DSM 17805</strain>
    </source>
</reference>
<evidence type="ECO:0000313" key="3">
    <source>
        <dbReference type="EMBL" id="KRG57094.1"/>
    </source>
</evidence>
<keyword evidence="4" id="KW-1185">Reference proteome</keyword>
<dbReference type="AlphaFoldDB" id="A0A0R0BJ63"/>